<organism evidence="1 2">
    <name type="scientific">Shouchella clausii</name>
    <name type="common">Alkalihalobacillus clausii</name>
    <dbReference type="NCBI Taxonomy" id="79880"/>
    <lineage>
        <taxon>Bacteria</taxon>
        <taxon>Bacillati</taxon>
        <taxon>Bacillota</taxon>
        <taxon>Bacilli</taxon>
        <taxon>Bacillales</taxon>
        <taxon>Bacillaceae</taxon>
        <taxon>Shouchella</taxon>
    </lineage>
</organism>
<sequence>MLENFPLFCQKCKKKNLINVQQLNMSVIKEPDAKTQSR</sequence>
<dbReference type="InterPro" id="IPR025957">
    <property type="entry name" value="Cys_rich_KTR"/>
</dbReference>
<proteinExistence type="predicted"/>
<dbReference type="EMBL" id="NPBS01000037">
    <property type="protein sequence ID" value="PAF26460.1"/>
    <property type="molecule type" value="Genomic_DNA"/>
</dbReference>
<dbReference type="AlphaFoldDB" id="A0A268S1V1"/>
<reference evidence="1 2" key="1">
    <citation type="submission" date="2017-07" db="EMBL/GenBank/DDBJ databases">
        <title>Isolation and whole genome analysis of endospore-forming bacteria from heroin.</title>
        <authorList>
            <person name="Kalinowski J."/>
            <person name="Ahrens B."/>
            <person name="Al-Dilaimi A."/>
            <person name="Winkler A."/>
            <person name="Wibberg D."/>
            <person name="Schleenbecker U."/>
            <person name="Ruckert C."/>
            <person name="Wolfel R."/>
            <person name="Grass G."/>
        </authorList>
    </citation>
    <scope>NUCLEOTIDE SEQUENCE [LARGE SCALE GENOMIC DNA]</scope>
    <source>
        <strain evidence="1 2">7523-2</strain>
    </source>
</reference>
<evidence type="ECO:0000313" key="1">
    <source>
        <dbReference type="EMBL" id="PAF26460.1"/>
    </source>
</evidence>
<protein>
    <recommendedName>
        <fullName evidence="3">Conjugal transfer protein</fullName>
    </recommendedName>
</protein>
<name>A0A268S1V1_SHOCL</name>
<dbReference type="Proteomes" id="UP000216133">
    <property type="component" value="Unassembled WGS sequence"/>
</dbReference>
<comment type="caution">
    <text evidence="1">The sequence shown here is derived from an EMBL/GenBank/DDBJ whole genome shotgun (WGS) entry which is preliminary data.</text>
</comment>
<dbReference type="Pfam" id="PF14205">
    <property type="entry name" value="Cys_rich_KTR"/>
    <property type="match status" value="1"/>
</dbReference>
<evidence type="ECO:0000313" key="2">
    <source>
        <dbReference type="Proteomes" id="UP000216133"/>
    </source>
</evidence>
<evidence type="ECO:0008006" key="3">
    <source>
        <dbReference type="Google" id="ProtNLM"/>
    </source>
</evidence>
<accession>A0A268S1V1</accession>
<gene>
    <name evidence="1" type="ORF">CHH61_08745</name>
</gene>